<dbReference type="AlphaFoldDB" id="A0A7R9MJ00"/>
<gene>
    <name evidence="2" type="ORF">ONB1V03_LOCUS17696</name>
</gene>
<feature type="transmembrane region" description="Helical" evidence="1">
    <location>
        <begin position="25"/>
        <end position="46"/>
    </location>
</feature>
<dbReference type="EMBL" id="OC937329">
    <property type="protein sequence ID" value="CAD7661135.1"/>
    <property type="molecule type" value="Genomic_DNA"/>
</dbReference>
<proteinExistence type="predicted"/>
<evidence type="ECO:0000313" key="2">
    <source>
        <dbReference type="EMBL" id="CAD7661135.1"/>
    </source>
</evidence>
<evidence type="ECO:0000313" key="3">
    <source>
        <dbReference type="Proteomes" id="UP000728032"/>
    </source>
</evidence>
<name>A0A7R9MJ00_9ACAR</name>
<organism evidence="2">
    <name type="scientific">Oppiella nova</name>
    <dbReference type="NCBI Taxonomy" id="334625"/>
    <lineage>
        <taxon>Eukaryota</taxon>
        <taxon>Metazoa</taxon>
        <taxon>Ecdysozoa</taxon>
        <taxon>Arthropoda</taxon>
        <taxon>Chelicerata</taxon>
        <taxon>Arachnida</taxon>
        <taxon>Acari</taxon>
        <taxon>Acariformes</taxon>
        <taxon>Sarcoptiformes</taxon>
        <taxon>Oribatida</taxon>
        <taxon>Brachypylina</taxon>
        <taxon>Oppioidea</taxon>
        <taxon>Oppiidae</taxon>
        <taxon>Oppiella</taxon>
    </lineage>
</organism>
<dbReference type="OrthoDB" id="10562366at2759"/>
<accession>A0A7R9MJ00</accession>
<keyword evidence="1" id="KW-0812">Transmembrane</keyword>
<dbReference type="Proteomes" id="UP000728032">
    <property type="component" value="Unassembled WGS sequence"/>
</dbReference>
<reference evidence="2" key="1">
    <citation type="submission" date="2020-11" db="EMBL/GenBank/DDBJ databases">
        <authorList>
            <person name="Tran Van P."/>
        </authorList>
    </citation>
    <scope>NUCLEOTIDE SEQUENCE</scope>
</reference>
<dbReference type="EMBL" id="CAJPVJ010022504">
    <property type="protein sequence ID" value="CAG2178271.1"/>
    <property type="molecule type" value="Genomic_DNA"/>
</dbReference>
<sequence>MVQVPTTLYIVQFPDISKLQPRSTYFAYFFTIILIIIFLKLLYAYCMSKYRTTDSFIELDGQVSSRQSSVYNMEVPVNVRTPVRSGSQLSLNPSEFSLPPKYELPPSYSQAVSSLSINKY</sequence>
<protein>
    <submittedName>
        <fullName evidence="2">Uncharacterized protein</fullName>
    </submittedName>
</protein>
<keyword evidence="1" id="KW-1133">Transmembrane helix</keyword>
<evidence type="ECO:0000256" key="1">
    <source>
        <dbReference type="SAM" id="Phobius"/>
    </source>
</evidence>
<keyword evidence="3" id="KW-1185">Reference proteome</keyword>
<keyword evidence="1" id="KW-0472">Membrane</keyword>